<dbReference type="KEGG" id="ovi:T265_13697"/>
<organism evidence="12 13">
    <name type="scientific">Opisthorchis viverrini</name>
    <name type="common">Southeast Asian liver fluke</name>
    <dbReference type="NCBI Taxonomy" id="6198"/>
    <lineage>
        <taxon>Eukaryota</taxon>
        <taxon>Metazoa</taxon>
        <taxon>Spiralia</taxon>
        <taxon>Lophotrochozoa</taxon>
        <taxon>Platyhelminthes</taxon>
        <taxon>Trematoda</taxon>
        <taxon>Digenea</taxon>
        <taxon>Opisthorchiida</taxon>
        <taxon>Opisthorchiata</taxon>
        <taxon>Opisthorchiidae</taxon>
        <taxon>Opisthorchis</taxon>
    </lineage>
</organism>
<evidence type="ECO:0000256" key="9">
    <source>
        <dbReference type="PROSITE-ProRule" id="PRU00282"/>
    </source>
</evidence>
<evidence type="ECO:0000256" key="1">
    <source>
        <dbReference type="ARBA" id="ARBA00004225"/>
    </source>
</evidence>
<evidence type="ECO:0000256" key="5">
    <source>
        <dbReference type="ARBA" id="ARBA00022737"/>
    </source>
</evidence>
<evidence type="ECO:0000256" key="11">
    <source>
        <dbReference type="SAM" id="Phobius"/>
    </source>
</evidence>
<dbReference type="AlphaFoldDB" id="A0A074ZWY7"/>
<dbReference type="GO" id="GO:0031966">
    <property type="term" value="C:mitochondrial membrane"/>
    <property type="evidence" value="ECO:0007669"/>
    <property type="project" value="UniProtKB-SubCell"/>
</dbReference>
<evidence type="ECO:0000256" key="10">
    <source>
        <dbReference type="RuleBase" id="RU000488"/>
    </source>
</evidence>
<dbReference type="RefSeq" id="XP_009168381.1">
    <property type="nucleotide sequence ID" value="XM_009170117.1"/>
</dbReference>
<proteinExistence type="inferred from homology"/>
<gene>
    <name evidence="12" type="ORF">T265_13697</name>
</gene>
<keyword evidence="7" id="KW-0496">Mitochondrion</keyword>
<dbReference type="Proteomes" id="UP000054324">
    <property type="component" value="Unassembled WGS sequence"/>
</dbReference>
<dbReference type="InterPro" id="IPR023395">
    <property type="entry name" value="MCP_dom_sf"/>
</dbReference>
<dbReference type="CTD" id="20327864"/>
<dbReference type="InterPro" id="IPR050567">
    <property type="entry name" value="Mitochondrial_Carrier"/>
</dbReference>
<dbReference type="PANTHER" id="PTHR45624:SF12">
    <property type="entry name" value="MITOCHONDRIAL ORNITHINE TRANSPORTER 1"/>
    <property type="match status" value="1"/>
</dbReference>
<comment type="similarity">
    <text evidence="2 10">Belongs to the mitochondrial carrier (TC 2.A.29) family.</text>
</comment>
<reference evidence="12 13" key="1">
    <citation type="submission" date="2013-11" db="EMBL/GenBank/DDBJ databases">
        <title>Opisthorchis viverrini - life in the bile duct.</title>
        <authorList>
            <person name="Young N.D."/>
            <person name="Nagarajan N."/>
            <person name="Lin S.J."/>
            <person name="Korhonen P.K."/>
            <person name="Jex A.R."/>
            <person name="Hall R.S."/>
            <person name="Safavi-Hemami H."/>
            <person name="Kaewkong W."/>
            <person name="Bertrand D."/>
            <person name="Gao S."/>
            <person name="Seet Q."/>
            <person name="Wongkham S."/>
            <person name="Teh B.T."/>
            <person name="Wongkham C."/>
            <person name="Intapan P.M."/>
            <person name="Maleewong W."/>
            <person name="Yang X."/>
            <person name="Hu M."/>
            <person name="Wang Z."/>
            <person name="Hofmann A."/>
            <person name="Sternberg P.W."/>
            <person name="Tan P."/>
            <person name="Wang J."/>
            <person name="Gasser R.B."/>
        </authorList>
    </citation>
    <scope>NUCLEOTIDE SEQUENCE [LARGE SCALE GENOMIC DNA]</scope>
</reference>
<dbReference type="EMBL" id="KL596712">
    <property type="protein sequence ID" value="KER27865.1"/>
    <property type="molecule type" value="Genomic_DNA"/>
</dbReference>
<evidence type="ECO:0000256" key="6">
    <source>
        <dbReference type="ARBA" id="ARBA00022989"/>
    </source>
</evidence>
<accession>A0A074ZWY7</accession>
<dbReference type="PANTHER" id="PTHR45624">
    <property type="entry name" value="MITOCHONDRIAL BASIC AMINO ACIDS TRANSPORTER-RELATED"/>
    <property type="match status" value="1"/>
</dbReference>
<evidence type="ECO:0000256" key="8">
    <source>
        <dbReference type="ARBA" id="ARBA00023136"/>
    </source>
</evidence>
<evidence type="ECO:0000256" key="7">
    <source>
        <dbReference type="ARBA" id="ARBA00023128"/>
    </source>
</evidence>
<keyword evidence="8 9" id="KW-0472">Membrane</keyword>
<feature type="repeat" description="Solcar" evidence="9">
    <location>
        <begin position="189"/>
        <end position="284"/>
    </location>
</feature>
<dbReference type="SUPFAM" id="SSF103506">
    <property type="entry name" value="Mitochondrial carrier"/>
    <property type="match status" value="1"/>
</dbReference>
<protein>
    <submittedName>
        <fullName evidence="12">Uncharacterized protein</fullName>
    </submittedName>
</protein>
<evidence type="ECO:0000256" key="2">
    <source>
        <dbReference type="ARBA" id="ARBA00006375"/>
    </source>
</evidence>
<dbReference type="GO" id="GO:0000064">
    <property type="term" value="F:L-ornithine transmembrane transporter activity"/>
    <property type="evidence" value="ECO:0007669"/>
    <property type="project" value="TreeGrafter"/>
</dbReference>
<evidence type="ECO:0000313" key="13">
    <source>
        <dbReference type="Proteomes" id="UP000054324"/>
    </source>
</evidence>
<dbReference type="Gene3D" id="1.50.40.10">
    <property type="entry name" value="Mitochondrial carrier domain"/>
    <property type="match status" value="1"/>
</dbReference>
<dbReference type="PROSITE" id="PS50920">
    <property type="entry name" value="SOLCAR"/>
    <property type="match status" value="2"/>
</dbReference>
<dbReference type="InterPro" id="IPR018108">
    <property type="entry name" value="MCP_transmembrane"/>
</dbReference>
<comment type="subcellular location">
    <subcellularLocation>
        <location evidence="1">Mitochondrion membrane</location>
        <topology evidence="1">Multi-pass membrane protein</topology>
    </subcellularLocation>
</comment>
<dbReference type="GeneID" id="20327864"/>
<sequence length="442" mass="48752">LVPATGPRKPPVDGTIKDYNGVTIWSKKERVDRWDEFFEQRLWWPPAATYLEPIMDVEPWAVNVETPVVSEAYDRICSLKRRRTSGPDYLSPALLKNGSKLPSGIATVYVGQPLDTIKVKMQAFPEVYSDAWKCFKVTLKKDGIVRGLYAGTVPALVANIAENAVLFCALPPSQHLVGVLCGKQPHEHLTNLQHAFAGSLAAFWSSLTICPTELVKCKVQSIREMTELGQLQIKPKETGPWSVTRMIFREEGLVGFTRGLSATFAREVPGYFFFFGGYETCRSLFARHRGNRDHLNTAEVAVCGGVGGCMLWTAIFPFDVIKSRMQIGHVEAAVPVSSTPGLSAKIPVTGETNVYASLHQSAPAVKPPSFFHLLFRIARHEGNFHTCLAASTWLIMVGYPGLVGILSSSTMKSRCRKEVSVPSIVDSDPPFCGHFRPVEPCL</sequence>
<dbReference type="OrthoDB" id="409586at2759"/>
<dbReference type="GO" id="GO:1990575">
    <property type="term" value="P:mitochondrial L-ornithine transmembrane transport"/>
    <property type="evidence" value="ECO:0007669"/>
    <property type="project" value="TreeGrafter"/>
</dbReference>
<feature type="non-terminal residue" evidence="12">
    <location>
        <position position="1"/>
    </location>
</feature>
<feature type="transmembrane region" description="Helical" evidence="11">
    <location>
        <begin position="388"/>
        <end position="407"/>
    </location>
</feature>
<keyword evidence="6 11" id="KW-1133">Transmembrane helix</keyword>
<keyword evidence="3 10" id="KW-0813">Transport</keyword>
<feature type="repeat" description="Solcar" evidence="9">
    <location>
        <begin position="91"/>
        <end position="176"/>
    </location>
</feature>
<name>A0A074ZWY7_OPIVI</name>
<evidence type="ECO:0000256" key="4">
    <source>
        <dbReference type="ARBA" id="ARBA00022692"/>
    </source>
</evidence>
<keyword evidence="4 9" id="KW-0812">Transmembrane</keyword>
<keyword evidence="13" id="KW-1185">Reference proteome</keyword>
<evidence type="ECO:0000313" key="12">
    <source>
        <dbReference type="EMBL" id="KER27865.1"/>
    </source>
</evidence>
<keyword evidence="5" id="KW-0677">Repeat</keyword>
<evidence type="ECO:0000256" key="3">
    <source>
        <dbReference type="ARBA" id="ARBA00022448"/>
    </source>
</evidence>
<dbReference type="Pfam" id="PF00153">
    <property type="entry name" value="Mito_carr"/>
    <property type="match status" value="3"/>
</dbReference>